<evidence type="ECO:0000256" key="1">
    <source>
        <dbReference type="SAM" id="MobiDB-lite"/>
    </source>
</evidence>
<feature type="region of interest" description="Disordered" evidence="1">
    <location>
        <begin position="1"/>
        <end position="32"/>
    </location>
</feature>
<accession>A0AAW2ATH4</accession>
<dbReference type="PANTHER" id="PTHR33480">
    <property type="entry name" value="SET DOMAIN-CONTAINING PROTEIN-RELATED"/>
    <property type="match status" value="1"/>
</dbReference>
<comment type="caution">
    <text evidence="2">The sequence shown here is derived from an EMBL/GenBank/DDBJ whole genome shotgun (WGS) entry which is preliminary data.</text>
</comment>
<evidence type="ECO:0000313" key="2">
    <source>
        <dbReference type="EMBL" id="KAK9976428.1"/>
    </source>
</evidence>
<proteinExistence type="predicted"/>
<dbReference type="PANTHER" id="PTHR33480:SF5">
    <property type="entry name" value="SI:DKEY-51D8.9"/>
    <property type="match status" value="1"/>
</dbReference>
<name>A0AAW2ATH4_CULAL</name>
<sequence>MCSSLSCQSKTKPKPTQSNSQPSKTYTKKDCRKNNTETVELRVKTCQKNNGKRVWDKAHYCVYCEKMNKKMARHLQLKHMDETDVAHAFSFPLGSKERKKRLESLRNKGDWRYNQQVLKEGKGEIVTWKQPSKNSSVSDYLPCQHCFAMFKKVDLWRQNLKRIQTVSSRLLPMQTSSDGIQNVIHNMLQDNITAHIRGDEMICKYGHSLFARKGREQSQHCYIAQKLRELGRFVLAAKKINPKIGGLKDLVDPTKFNLAIEAAREVSHFNSDKTEYGKPSTAVKIGFSLKAATETWIGHCMMVSDVVAEKKTKKFKELLDKMWSNYVATNAHSSMEQNKWNKDESVPLTKDILALQNHLRAIEDKAKADLKQTVTVAAYKSLLAQVIVFNKKREGEASRITLEMFLKADSGQVNKDIYETLSPVEKMLSHRLTRMVTRGKRGRKVPVLFLDRTKASIDFMIELRDKVGVLKDNPFLFANIGTTTNIRGCDCLRKFSIECKVDNPQLLRSTNLRKHVATLCQLLDLSNQKLEQVAKFMGHDIRVHCNYYRQTDKTFQVAKVGKLLFAMEGGAEALKGNSLQTLDSAVCE</sequence>
<reference evidence="2 3" key="1">
    <citation type="submission" date="2024-05" db="EMBL/GenBank/DDBJ databases">
        <title>A high-quality chromosomal-level genome assembly of Topmouth culter (Culter alburnus).</title>
        <authorList>
            <person name="Zhao H."/>
        </authorList>
    </citation>
    <scope>NUCLEOTIDE SEQUENCE [LARGE SCALE GENOMIC DNA]</scope>
    <source>
        <strain evidence="2">CATC2023</strain>
        <tissue evidence="2">Muscle</tissue>
    </source>
</reference>
<organism evidence="2 3">
    <name type="scientific">Culter alburnus</name>
    <name type="common">Topmouth culter</name>
    <dbReference type="NCBI Taxonomy" id="194366"/>
    <lineage>
        <taxon>Eukaryota</taxon>
        <taxon>Metazoa</taxon>
        <taxon>Chordata</taxon>
        <taxon>Craniata</taxon>
        <taxon>Vertebrata</taxon>
        <taxon>Euteleostomi</taxon>
        <taxon>Actinopterygii</taxon>
        <taxon>Neopterygii</taxon>
        <taxon>Teleostei</taxon>
        <taxon>Ostariophysi</taxon>
        <taxon>Cypriniformes</taxon>
        <taxon>Xenocyprididae</taxon>
        <taxon>Xenocypridinae</taxon>
        <taxon>Culter</taxon>
    </lineage>
</organism>
<dbReference type="EMBL" id="JAWDJR010000004">
    <property type="protein sequence ID" value="KAK9976428.1"/>
    <property type="molecule type" value="Genomic_DNA"/>
</dbReference>
<dbReference type="Proteomes" id="UP001479290">
    <property type="component" value="Unassembled WGS sequence"/>
</dbReference>
<protein>
    <submittedName>
        <fullName evidence="2">Uncharacterized protein</fullName>
    </submittedName>
</protein>
<keyword evidence="3" id="KW-1185">Reference proteome</keyword>
<evidence type="ECO:0000313" key="3">
    <source>
        <dbReference type="Proteomes" id="UP001479290"/>
    </source>
</evidence>
<feature type="compositionally biased region" description="Polar residues" evidence="1">
    <location>
        <begin position="1"/>
        <end position="25"/>
    </location>
</feature>
<gene>
    <name evidence="2" type="ORF">ABG768_021633</name>
</gene>
<dbReference type="AlphaFoldDB" id="A0AAW2ATH4"/>